<sequence length="350" mass="36951">MVAHRASSAGPPARPLVAAAETGDRERFATLVAPTFAAVRVRPLADGTFHSALRSAVAGEVRVSVLSGSPCVVTRSAELIHDGDPAFLTVSLQRSGRAAVAQDGRHCMLGPGDLVNYVTSRPYEVTFWEPYEAVVVTVPLAALGSHADTLAGRTAIAVGTDRGPRDVVGTLLDALAAKIDDCTPGDANSSKEYLADAIVSLVIAELVDIAPQGAGDDLVDRVLAHCLSHLSDPGLTVESVARALGVSVRYLHKVLAPTGITLSAWIRRQRLERIGRDLADESLRGRTAAAIAARWGLPDTGHLSRALKAEFGMTASEIRRSGRWERGGPRPLPERPHLVAAEPLRHPATG</sequence>
<evidence type="ECO:0000313" key="6">
    <source>
        <dbReference type="EMBL" id="MFD1236764.1"/>
    </source>
</evidence>
<keyword evidence="2" id="KW-0238">DNA-binding</keyword>
<dbReference type="Pfam" id="PF14525">
    <property type="entry name" value="AraC_binding_2"/>
    <property type="match status" value="1"/>
</dbReference>
<dbReference type="InterPro" id="IPR018060">
    <property type="entry name" value="HTH_AraC"/>
</dbReference>
<dbReference type="EMBL" id="JBHTMB010000241">
    <property type="protein sequence ID" value="MFD1236764.1"/>
    <property type="molecule type" value="Genomic_DNA"/>
</dbReference>
<dbReference type="Proteomes" id="UP001597182">
    <property type="component" value="Unassembled WGS sequence"/>
</dbReference>
<dbReference type="PANTHER" id="PTHR46796">
    <property type="entry name" value="HTH-TYPE TRANSCRIPTIONAL ACTIVATOR RHAS-RELATED"/>
    <property type="match status" value="1"/>
</dbReference>
<dbReference type="PANTHER" id="PTHR46796:SF6">
    <property type="entry name" value="ARAC SUBFAMILY"/>
    <property type="match status" value="1"/>
</dbReference>
<dbReference type="RefSeq" id="WP_013677544.1">
    <property type="nucleotide sequence ID" value="NZ_BAABKS010000002.1"/>
</dbReference>
<evidence type="ECO:0000259" key="5">
    <source>
        <dbReference type="PROSITE" id="PS01124"/>
    </source>
</evidence>
<evidence type="ECO:0000256" key="4">
    <source>
        <dbReference type="SAM" id="MobiDB-lite"/>
    </source>
</evidence>
<dbReference type="PROSITE" id="PS01124">
    <property type="entry name" value="HTH_ARAC_FAMILY_2"/>
    <property type="match status" value="1"/>
</dbReference>
<dbReference type="InterPro" id="IPR050204">
    <property type="entry name" value="AraC_XylS_family_regulators"/>
</dbReference>
<evidence type="ECO:0000256" key="2">
    <source>
        <dbReference type="ARBA" id="ARBA00023125"/>
    </source>
</evidence>
<dbReference type="Pfam" id="PF12833">
    <property type="entry name" value="HTH_18"/>
    <property type="match status" value="1"/>
</dbReference>
<reference evidence="7" key="1">
    <citation type="journal article" date="2019" name="Int. J. Syst. Evol. Microbiol.">
        <title>The Global Catalogue of Microorganisms (GCM) 10K type strain sequencing project: providing services to taxonomists for standard genome sequencing and annotation.</title>
        <authorList>
            <consortium name="The Broad Institute Genomics Platform"/>
            <consortium name="The Broad Institute Genome Sequencing Center for Infectious Disease"/>
            <person name="Wu L."/>
            <person name="Ma J."/>
        </authorList>
    </citation>
    <scope>NUCLEOTIDE SEQUENCE [LARGE SCALE GENOMIC DNA]</scope>
    <source>
        <strain evidence="7">CCUG 49018</strain>
    </source>
</reference>
<evidence type="ECO:0000256" key="3">
    <source>
        <dbReference type="ARBA" id="ARBA00023163"/>
    </source>
</evidence>
<feature type="region of interest" description="Disordered" evidence="4">
    <location>
        <begin position="322"/>
        <end position="350"/>
    </location>
</feature>
<dbReference type="InterPro" id="IPR035418">
    <property type="entry name" value="AraC-bd_2"/>
</dbReference>
<evidence type="ECO:0000256" key="1">
    <source>
        <dbReference type="ARBA" id="ARBA00023015"/>
    </source>
</evidence>
<keyword evidence="1" id="KW-0805">Transcription regulation</keyword>
<name>A0ABW3VRK4_9PSEU</name>
<gene>
    <name evidence="6" type="ORF">ACFQ34_26045</name>
</gene>
<protein>
    <submittedName>
        <fullName evidence="6">Helix-turn-helix domain-containing protein</fullName>
    </submittedName>
</protein>
<keyword evidence="3" id="KW-0804">Transcription</keyword>
<proteinExistence type="predicted"/>
<dbReference type="Gene3D" id="1.10.10.60">
    <property type="entry name" value="Homeodomain-like"/>
    <property type="match status" value="1"/>
</dbReference>
<feature type="domain" description="HTH araC/xylS-type" evidence="5">
    <location>
        <begin position="220"/>
        <end position="321"/>
    </location>
</feature>
<evidence type="ECO:0000313" key="7">
    <source>
        <dbReference type="Proteomes" id="UP001597182"/>
    </source>
</evidence>
<accession>A0ABW3VRK4</accession>
<comment type="caution">
    <text evidence="6">The sequence shown here is derived from an EMBL/GenBank/DDBJ whole genome shotgun (WGS) entry which is preliminary data.</text>
</comment>
<organism evidence="6 7">
    <name type="scientific">Pseudonocardia benzenivorans</name>
    <dbReference type="NCBI Taxonomy" id="228005"/>
    <lineage>
        <taxon>Bacteria</taxon>
        <taxon>Bacillati</taxon>
        <taxon>Actinomycetota</taxon>
        <taxon>Actinomycetes</taxon>
        <taxon>Pseudonocardiales</taxon>
        <taxon>Pseudonocardiaceae</taxon>
        <taxon>Pseudonocardia</taxon>
    </lineage>
</organism>
<feature type="compositionally biased region" description="Basic and acidic residues" evidence="4">
    <location>
        <begin position="322"/>
        <end position="337"/>
    </location>
</feature>
<keyword evidence="7" id="KW-1185">Reference proteome</keyword>
<dbReference type="SMART" id="SM00342">
    <property type="entry name" value="HTH_ARAC"/>
    <property type="match status" value="1"/>
</dbReference>